<dbReference type="InterPro" id="IPR001633">
    <property type="entry name" value="EAL_dom"/>
</dbReference>
<dbReference type="Pfam" id="PF00563">
    <property type="entry name" value="EAL"/>
    <property type="match status" value="1"/>
</dbReference>
<dbReference type="PANTHER" id="PTHR33121:SF78">
    <property type="entry name" value="CYCLIC DI-GMP PHOSPHODIESTERASE PDEH"/>
    <property type="match status" value="1"/>
</dbReference>
<feature type="domain" description="EAL" evidence="1">
    <location>
        <begin position="13"/>
        <end position="257"/>
    </location>
</feature>
<keyword evidence="2" id="KW-0378">Hydrolase</keyword>
<dbReference type="Proteomes" id="UP001306592">
    <property type="component" value="Unassembled WGS sequence"/>
</dbReference>
<reference evidence="2 3" key="1">
    <citation type="submission" date="2024-02" db="EMBL/GenBank/DDBJ databases">
        <title>First report Erwinia aphidicola in onion in Chile.</title>
        <authorList>
            <person name="Valenzuela M."/>
            <person name="Pena M."/>
            <person name="Dutta B."/>
        </authorList>
    </citation>
    <scope>NUCLEOTIDE SEQUENCE [LARGE SCALE GENOMIC DNA]</scope>
    <source>
        <strain evidence="2 3">QCJ3A</strain>
    </source>
</reference>
<dbReference type="GeneID" id="89474825"/>
<keyword evidence="3" id="KW-1185">Reference proteome</keyword>
<dbReference type="PROSITE" id="PS50883">
    <property type="entry name" value="EAL"/>
    <property type="match status" value="1"/>
</dbReference>
<evidence type="ECO:0000313" key="3">
    <source>
        <dbReference type="Proteomes" id="UP001306592"/>
    </source>
</evidence>
<dbReference type="RefSeq" id="WP_133622433.1">
    <property type="nucleotide sequence ID" value="NZ_CAKKMT010000007.1"/>
</dbReference>
<dbReference type="GO" id="GO:0071111">
    <property type="term" value="F:cyclic-guanylate-specific phosphodiesterase activity"/>
    <property type="evidence" value="ECO:0007669"/>
    <property type="project" value="UniProtKB-EC"/>
</dbReference>
<dbReference type="SUPFAM" id="SSF141868">
    <property type="entry name" value="EAL domain-like"/>
    <property type="match status" value="1"/>
</dbReference>
<gene>
    <name evidence="2" type="primary">pdeH</name>
    <name evidence="2" type="ORF">V8N49_07370</name>
</gene>
<evidence type="ECO:0000313" key="2">
    <source>
        <dbReference type="EMBL" id="MEI2681486.1"/>
    </source>
</evidence>
<protein>
    <submittedName>
        <fullName evidence="2">Cyclic-guanylate-specific phosphodiesterase</fullName>
        <ecNumber evidence="2">3.1.4.52</ecNumber>
    </submittedName>
</protein>
<dbReference type="EC" id="3.1.4.52" evidence="2"/>
<proteinExistence type="predicted"/>
<name>A0ABU8DDW7_ERWAP</name>
<dbReference type="InterPro" id="IPR050706">
    <property type="entry name" value="Cyclic-di-GMP_PDE-like"/>
</dbReference>
<dbReference type="PANTHER" id="PTHR33121">
    <property type="entry name" value="CYCLIC DI-GMP PHOSPHODIESTERASE PDEF"/>
    <property type="match status" value="1"/>
</dbReference>
<comment type="caution">
    <text evidence="2">The sequence shown here is derived from an EMBL/GenBank/DDBJ whole genome shotgun (WGS) entry which is preliminary data.</text>
</comment>
<dbReference type="InterPro" id="IPR035919">
    <property type="entry name" value="EAL_sf"/>
</dbReference>
<dbReference type="SMART" id="SM00052">
    <property type="entry name" value="EAL"/>
    <property type="match status" value="1"/>
</dbReference>
<dbReference type="EMBL" id="JBANEI010000003">
    <property type="protein sequence ID" value="MEI2681486.1"/>
    <property type="molecule type" value="Genomic_DNA"/>
</dbReference>
<accession>A0ABU8DDW7</accession>
<dbReference type="CDD" id="cd01948">
    <property type="entry name" value="EAL"/>
    <property type="match status" value="1"/>
</dbReference>
<evidence type="ECO:0000259" key="1">
    <source>
        <dbReference type="PROSITE" id="PS50883"/>
    </source>
</evidence>
<dbReference type="NCBIfam" id="NF008617">
    <property type="entry name" value="PRK11596.1"/>
    <property type="match status" value="1"/>
</dbReference>
<organism evidence="2 3">
    <name type="scientific">Erwinia aphidicola</name>
    <dbReference type="NCBI Taxonomy" id="68334"/>
    <lineage>
        <taxon>Bacteria</taxon>
        <taxon>Pseudomonadati</taxon>
        <taxon>Pseudomonadota</taxon>
        <taxon>Gammaproteobacteria</taxon>
        <taxon>Enterobacterales</taxon>
        <taxon>Erwiniaceae</taxon>
        <taxon>Erwinia</taxon>
    </lineage>
</organism>
<sequence length="257" mass="29445">MVLNSLSHRLPNAIVVQEQLKEPGYWQQCQRSYNFQPIYRVDGSLMAIELLTAVFHPTAPSQRVSPELYFATLEISQRLQIVAEQLDLLAQWEDKFVSARIVASVNIDGPTLLEIQHNRTIRQLIARCPWVRFELVEHHVLPQDAIFAQMPELGPLWLDDFGCGMANFSALTELKYDYIKLARELFILLRASEEGRNLFGMLLALINRYCKGVIVEGVETEEEWEQVRNSPASAAQGYFFARPLPFDQLESLPLNLV</sequence>
<dbReference type="Gene3D" id="3.20.20.450">
    <property type="entry name" value="EAL domain"/>
    <property type="match status" value="1"/>
</dbReference>